<accession>A0ABT3ZCI8</accession>
<keyword evidence="1" id="KW-0175">Coiled coil</keyword>
<dbReference type="Proteomes" id="UP001073227">
    <property type="component" value="Unassembled WGS sequence"/>
</dbReference>
<organism evidence="2 3">
    <name type="scientific">Hoeflea algicola</name>
    <dbReference type="NCBI Taxonomy" id="2983763"/>
    <lineage>
        <taxon>Bacteria</taxon>
        <taxon>Pseudomonadati</taxon>
        <taxon>Pseudomonadota</taxon>
        <taxon>Alphaproteobacteria</taxon>
        <taxon>Hyphomicrobiales</taxon>
        <taxon>Rhizobiaceae</taxon>
        <taxon>Hoeflea</taxon>
    </lineage>
</organism>
<keyword evidence="3" id="KW-1185">Reference proteome</keyword>
<dbReference type="EMBL" id="JAOVZR010000001">
    <property type="protein sequence ID" value="MCY0149510.1"/>
    <property type="molecule type" value="Genomic_DNA"/>
</dbReference>
<evidence type="ECO:0000313" key="2">
    <source>
        <dbReference type="EMBL" id="MCY0149510.1"/>
    </source>
</evidence>
<reference evidence="2" key="1">
    <citation type="submission" date="2022-10" db="EMBL/GenBank/DDBJ databases">
        <title>Hoeflea sp. G2-23, isolated from marine algae.</title>
        <authorList>
            <person name="Kristyanto S."/>
            <person name="Kim J.M."/>
            <person name="Jeon C.O."/>
        </authorList>
    </citation>
    <scope>NUCLEOTIDE SEQUENCE</scope>
    <source>
        <strain evidence="2">G2-23</strain>
    </source>
</reference>
<gene>
    <name evidence="2" type="ORF">OEG84_17800</name>
</gene>
<feature type="coiled-coil region" evidence="1">
    <location>
        <begin position="3"/>
        <end position="33"/>
    </location>
</feature>
<evidence type="ECO:0000313" key="3">
    <source>
        <dbReference type="Proteomes" id="UP001073227"/>
    </source>
</evidence>
<name>A0ABT3ZCI8_9HYPH</name>
<proteinExistence type="predicted"/>
<comment type="caution">
    <text evidence="2">The sequence shown here is derived from an EMBL/GenBank/DDBJ whole genome shotgun (WGS) entry which is preliminary data.</text>
</comment>
<dbReference type="RefSeq" id="WP_267654977.1">
    <property type="nucleotide sequence ID" value="NZ_JAOVZR010000001.1"/>
</dbReference>
<sequence>MHRSVLEDLQDRLRATRQELEQELDRQLEARREQFRYQLHRGKVRFDREFQALQITYRVGLWRYITGARIATVLTAPLIYSLAIPLALLDLSVTIYQHICFRIYGIDLVRRADHVIIDRHMLAYLNLIEKFNCVYCGYGNGVIAYAREIAGRTEAYWCPIKHAQRVADPHASFAGFMEFGDAETYRDWLAKGRKHKSAGPSETESGR</sequence>
<protein>
    <submittedName>
        <fullName evidence="2">Uncharacterized protein</fullName>
    </submittedName>
</protein>
<evidence type="ECO:0000256" key="1">
    <source>
        <dbReference type="SAM" id="Coils"/>
    </source>
</evidence>